<evidence type="ECO:0000256" key="1">
    <source>
        <dbReference type="SAM" id="SignalP"/>
    </source>
</evidence>
<evidence type="ECO:0000313" key="2">
    <source>
        <dbReference type="EMBL" id="TDK61798.1"/>
    </source>
</evidence>
<proteinExistence type="predicted"/>
<feature type="chain" id="PRO_5020739056" evidence="1">
    <location>
        <begin position="26"/>
        <end position="182"/>
    </location>
</feature>
<feature type="signal peptide" evidence="1">
    <location>
        <begin position="1"/>
        <end position="25"/>
    </location>
</feature>
<dbReference type="RefSeq" id="WP_133334671.1">
    <property type="nucleotide sequence ID" value="NZ_SMYO01000005.1"/>
</dbReference>
<dbReference type="Proteomes" id="UP000295132">
    <property type="component" value="Unassembled WGS sequence"/>
</dbReference>
<gene>
    <name evidence="2" type="ORF">E2K98_12995</name>
</gene>
<comment type="caution">
    <text evidence="2">The sequence shown here is derived from an EMBL/GenBank/DDBJ whole genome shotgun (WGS) entry which is preliminary data.</text>
</comment>
<organism evidence="2 3">
    <name type="scientific">Bacillus salipaludis</name>
    <dbReference type="NCBI Taxonomy" id="2547811"/>
    <lineage>
        <taxon>Bacteria</taxon>
        <taxon>Bacillati</taxon>
        <taxon>Bacillota</taxon>
        <taxon>Bacilli</taxon>
        <taxon>Bacillales</taxon>
        <taxon>Bacillaceae</taxon>
        <taxon>Bacillus</taxon>
    </lineage>
</organism>
<dbReference type="AlphaFoldDB" id="A0A4R5VSN7"/>
<name>A0A4R5VSN7_9BACI</name>
<protein>
    <submittedName>
        <fullName evidence="2">Carbon monoxide dehydrogenase</fullName>
    </submittedName>
</protein>
<evidence type="ECO:0000313" key="3">
    <source>
        <dbReference type="Proteomes" id="UP000295132"/>
    </source>
</evidence>
<keyword evidence="1" id="KW-0732">Signal</keyword>
<dbReference type="EMBL" id="SMYO01000005">
    <property type="protein sequence ID" value="TDK61798.1"/>
    <property type="molecule type" value="Genomic_DNA"/>
</dbReference>
<sequence>MRRKICLMFSLICTVILSASDLVFAKTIDRPLTTEECYIKMGYKSVEEAVKDFENHFKEDVRLPSMKPSIPFNLQFGKFHEDKAYNTNDYLDIQFMHKKLLGNNFTINIRTLENKLVFKEKPGQKLYTLKNGQKALYFEHRFSSNFLVFESDHWQYMFGIDKRVSDKVTPEVLVEIANSIPE</sequence>
<reference evidence="2 3" key="1">
    <citation type="submission" date="2019-03" db="EMBL/GenBank/DDBJ databases">
        <title>Bacillus niacini sp. nov. a Nicotinate-Metabolizing Mesophile Isolated from Soil.</title>
        <authorList>
            <person name="Zhang G."/>
        </authorList>
    </citation>
    <scope>NUCLEOTIDE SEQUENCE [LARGE SCALE GENOMIC DNA]</scope>
    <source>
        <strain evidence="2 3">WN066</strain>
    </source>
</reference>
<accession>A0A4R5VSN7</accession>